<dbReference type="CDD" id="cd17242">
    <property type="entry name" value="MobM_relaxase"/>
    <property type="match status" value="1"/>
</dbReference>
<organism evidence="2 3">
    <name type="scientific">Alloyangia pacifica</name>
    <dbReference type="NCBI Taxonomy" id="311180"/>
    <lineage>
        <taxon>Bacteria</taxon>
        <taxon>Pseudomonadati</taxon>
        <taxon>Pseudomonadota</taxon>
        <taxon>Alphaproteobacteria</taxon>
        <taxon>Rhodobacterales</taxon>
        <taxon>Roseobacteraceae</taxon>
        <taxon>Alloyangia</taxon>
    </lineage>
</organism>
<protein>
    <recommendedName>
        <fullName evidence="4">Plasmid recombination enzyme</fullName>
    </recommendedName>
</protein>
<feature type="region of interest" description="Disordered" evidence="1">
    <location>
        <begin position="423"/>
        <end position="443"/>
    </location>
</feature>
<sequence length="443" mass="50499">MAPTQTQDEKYRVVLRMRGMFPKDLAGYEAHRLRKGGDISHVDKTRSHLNKTFIGKETWAAEALERIQEIRLQNFLDEVTALRKRKRKKDAERRLTEGPKEPWRATRHGPLREIILTANRAYFEDEVAEFLGENREAEFQACAESWLRKEFKGDIIHARVDRDETAFHVHAVLLPIERVEMTRTNKKTGETKVIAVRHMLQPSKHDLVKDYEQAQDSAGDAFSVVNLQRGERRAAAIRQARAAGQPLPKRRYHARTSEWRAVQELKLEAQEAVLSEREDALARRDRRLDTRDAALAVREAEIDTIDAAIEGVERGTLTFDESGDVPRLEAAPPEQKLAPETARLMQRLTASPKGRTRATALVGRLFGVMRRHARVDAEQALRRDIAEIGKARDMLQGLVSRLSGEVATSGKATLRGLTRSLMALRRHETPDHDHGEEYPPDHD</sequence>
<feature type="compositionally biased region" description="Basic and acidic residues" evidence="1">
    <location>
        <begin position="425"/>
        <end position="443"/>
    </location>
</feature>
<dbReference type="RefSeq" id="WP_143187076.1">
    <property type="nucleotide sequence ID" value="NZ_FNCL01000015.1"/>
</dbReference>
<proteinExistence type="predicted"/>
<name>A0A1I6W161_9RHOB</name>
<dbReference type="Gene3D" id="3.30.930.30">
    <property type="match status" value="1"/>
</dbReference>
<dbReference type="Proteomes" id="UP000199392">
    <property type="component" value="Unassembled WGS sequence"/>
</dbReference>
<dbReference type="STRING" id="311180.SAMN04488050_1143"/>
<dbReference type="AlphaFoldDB" id="A0A1I6W161"/>
<evidence type="ECO:0000313" key="3">
    <source>
        <dbReference type="Proteomes" id="UP000199392"/>
    </source>
</evidence>
<dbReference type="EMBL" id="FOZW01000014">
    <property type="protein sequence ID" value="SFT19685.1"/>
    <property type="molecule type" value="Genomic_DNA"/>
</dbReference>
<keyword evidence="3" id="KW-1185">Reference proteome</keyword>
<evidence type="ECO:0008006" key="4">
    <source>
        <dbReference type="Google" id="ProtNLM"/>
    </source>
</evidence>
<reference evidence="3" key="1">
    <citation type="submission" date="2016-10" db="EMBL/GenBank/DDBJ databases">
        <authorList>
            <person name="Varghese N."/>
            <person name="Submissions S."/>
        </authorList>
    </citation>
    <scope>NUCLEOTIDE SEQUENCE [LARGE SCALE GENOMIC DNA]</scope>
    <source>
        <strain evidence="3">DSM 26894</strain>
    </source>
</reference>
<gene>
    <name evidence="2" type="ORF">SAMN04488050_1143</name>
</gene>
<evidence type="ECO:0000256" key="1">
    <source>
        <dbReference type="SAM" id="MobiDB-lite"/>
    </source>
</evidence>
<evidence type="ECO:0000313" key="2">
    <source>
        <dbReference type="EMBL" id="SFT19685.1"/>
    </source>
</evidence>
<accession>A0A1I6W161</accession>